<reference evidence="1 2" key="1">
    <citation type="submission" date="2017-05" db="EMBL/GenBank/DDBJ databases">
        <authorList>
            <person name="Varghese N."/>
            <person name="Submissions S."/>
        </authorList>
    </citation>
    <scope>NUCLEOTIDE SEQUENCE [LARGE SCALE GENOMIC DNA]</scope>
    <source>
        <strain evidence="1 2">DSM 27040</strain>
    </source>
</reference>
<dbReference type="Pfam" id="PF09719">
    <property type="entry name" value="C_GCAxxG_C_C"/>
    <property type="match status" value="1"/>
</dbReference>
<proteinExistence type="predicted"/>
<gene>
    <name evidence="1" type="ORF">SAMN06265379_10714</name>
</gene>
<name>A0A521DXM3_SACCC</name>
<dbReference type="InterPro" id="IPR010181">
    <property type="entry name" value="CGCAxxGCC_motif"/>
</dbReference>
<protein>
    <submittedName>
        <fullName evidence="1">Redox-active protein (C_GCAxxG_C_C)</fullName>
    </submittedName>
</protein>
<dbReference type="AlphaFoldDB" id="A0A521DXM3"/>
<accession>A0A521DXM3</accession>
<organism evidence="1 2">
    <name type="scientific">Saccharicrinis carchari</name>
    <dbReference type="NCBI Taxonomy" id="1168039"/>
    <lineage>
        <taxon>Bacteria</taxon>
        <taxon>Pseudomonadati</taxon>
        <taxon>Bacteroidota</taxon>
        <taxon>Bacteroidia</taxon>
        <taxon>Marinilabiliales</taxon>
        <taxon>Marinilabiliaceae</taxon>
        <taxon>Saccharicrinis</taxon>
    </lineage>
</organism>
<keyword evidence="2" id="KW-1185">Reference proteome</keyword>
<evidence type="ECO:0000313" key="2">
    <source>
        <dbReference type="Proteomes" id="UP000319040"/>
    </source>
</evidence>
<dbReference type="EMBL" id="FXTB01000007">
    <property type="protein sequence ID" value="SMO76426.1"/>
    <property type="molecule type" value="Genomic_DNA"/>
</dbReference>
<evidence type="ECO:0000313" key="1">
    <source>
        <dbReference type="EMBL" id="SMO76426.1"/>
    </source>
</evidence>
<sequence>MVKTKIAEQLFHGAEGYNCAQAILKTFQKEFEVDEQAIVAAARNGGGRAEGGLCGALYAAHQLLGDNPLQQKIDMDFIAKGSSVRCREIRTERRLSCKQCVSLAAQNLQGMLGT</sequence>
<dbReference type="Proteomes" id="UP000319040">
    <property type="component" value="Unassembled WGS sequence"/>
</dbReference>